<comment type="similarity">
    <text evidence="4">Belongs to the WD repeat PAAF1/RPN14 family.</text>
</comment>
<dbReference type="AlphaFoldDB" id="A0A8D2N4P4"/>
<dbReference type="FunFam" id="2.130.10.10:FF:000181">
    <property type="entry name" value="Proteasomal ATPase associated factor 1"/>
    <property type="match status" value="1"/>
</dbReference>
<feature type="compositionally biased region" description="Pro residues" evidence="8">
    <location>
        <begin position="178"/>
        <end position="189"/>
    </location>
</feature>
<evidence type="ECO:0000256" key="5">
    <source>
        <dbReference type="ARBA" id="ARBA00068927"/>
    </source>
</evidence>
<keyword evidence="1 7" id="KW-0853">WD repeat</keyword>
<dbReference type="GO" id="GO:0000502">
    <property type="term" value="C:proteasome complex"/>
    <property type="evidence" value="ECO:0007669"/>
    <property type="project" value="UniProtKB-KW"/>
</dbReference>
<evidence type="ECO:0000256" key="6">
    <source>
        <dbReference type="ARBA" id="ARBA00075753"/>
    </source>
</evidence>
<dbReference type="SUPFAM" id="SSF50978">
    <property type="entry name" value="WD40 repeat-like"/>
    <property type="match status" value="1"/>
</dbReference>
<organism evidence="9 10">
    <name type="scientific">Zonotrichia albicollis</name>
    <name type="common">White-throated sparrow</name>
    <name type="synonym">Fringilla albicollis</name>
    <dbReference type="NCBI Taxonomy" id="44394"/>
    <lineage>
        <taxon>Eukaryota</taxon>
        <taxon>Metazoa</taxon>
        <taxon>Chordata</taxon>
        <taxon>Craniata</taxon>
        <taxon>Vertebrata</taxon>
        <taxon>Euteleostomi</taxon>
        <taxon>Archelosauria</taxon>
        <taxon>Archosauria</taxon>
        <taxon>Dinosauria</taxon>
        <taxon>Saurischia</taxon>
        <taxon>Theropoda</taxon>
        <taxon>Coelurosauria</taxon>
        <taxon>Aves</taxon>
        <taxon>Neognathae</taxon>
        <taxon>Neoaves</taxon>
        <taxon>Telluraves</taxon>
        <taxon>Australaves</taxon>
        <taxon>Passeriformes</taxon>
        <taxon>Passerellidae</taxon>
        <taxon>Zonotrichia</taxon>
    </lineage>
</organism>
<feature type="repeat" description="WD" evidence="7">
    <location>
        <begin position="374"/>
        <end position="415"/>
    </location>
</feature>
<evidence type="ECO:0000256" key="2">
    <source>
        <dbReference type="ARBA" id="ARBA00022737"/>
    </source>
</evidence>
<evidence type="ECO:0000256" key="4">
    <source>
        <dbReference type="ARBA" id="ARBA00038321"/>
    </source>
</evidence>
<dbReference type="InterPro" id="IPR015943">
    <property type="entry name" value="WD40/YVTN_repeat-like_dom_sf"/>
</dbReference>
<dbReference type="InterPro" id="IPR051179">
    <property type="entry name" value="WD_repeat_multifunction"/>
</dbReference>
<evidence type="ECO:0000313" key="9">
    <source>
        <dbReference type="Ensembl" id="ENSZALP00000016215.1"/>
    </source>
</evidence>
<feature type="region of interest" description="Disordered" evidence="8">
    <location>
        <begin position="157"/>
        <end position="194"/>
    </location>
</feature>
<protein>
    <recommendedName>
        <fullName evidence="5">Proteasomal ATPase-associated factor 1</fullName>
    </recommendedName>
    <alternativeName>
        <fullName evidence="6">WD repeat-containing protein 71</fullName>
    </alternativeName>
</protein>
<feature type="repeat" description="WD" evidence="7">
    <location>
        <begin position="458"/>
        <end position="490"/>
    </location>
</feature>
<dbReference type="PANTHER" id="PTHR19857:SF19">
    <property type="entry name" value="26S PROTEASOME REGULATORY SUBUNIT RPN14"/>
    <property type="match status" value="1"/>
</dbReference>
<proteinExistence type="inferred from homology"/>
<sequence length="682" mass="71775">MYHGTARCCILQTSPPLPLAHTKPSADQLQVYFPAIPPGFLRSWIKTKPERRGLSVRGLGRAGAALPLLLGHAGSEGADLLLAVPPVPPLGHALLQLPVLLQAAAPRDPGVQRVLALLFLLRAPLCRRRAAPAVPGPRHGGAAGGTGGRVLREHLTPALRAQRPPLLPRVPIPRDRQPPPPKGPHPQEFPAPFTIPSLPIHALAPVPAQRGPFKARGGTALPGCGPAAAALADWLVSPRSARAGADGKQGGGSVCGYLGKDGGDAADPERLEPGAEVGTVPFFVPVLVLLPAPLTAACSLCSRDEGEAWLSCRSPGKATLYGSVTRRGLSSDGVPDIVASEGFVVGEVTKKSILISCPHENVSTKFLAPYTSFCRIHQQSITCLDISSGGGLGVSTSTDGTMKIWQAANGEIRRLLEGHVYDVNCCRFFPSGLVVLSGGMDAQLKIWSAEDASCVVTFKGHKGGILDTAIVDRGRNVLSCSRDGTARLWDCGHSSCLGTVADCGSPVNGMAVGTADSSLNLGSPESPPSEREVGTEGKMLLLAREDKKLQGVGLQSRQPVFLFMGSDAFNCCTFLSSTYILAGTQDGNIYQLDVRNTNAPIQVIHRSGAPVLSLLPYRDGFIASQGDGTCFIVQQDLDYVLDLTEADCDPVYKVGMSLRRGWPGKADGRQEALPSPQAEIDF</sequence>
<dbReference type="PROSITE" id="PS50294">
    <property type="entry name" value="WD_REPEATS_REGION"/>
    <property type="match status" value="2"/>
</dbReference>
<dbReference type="Gene3D" id="2.130.10.10">
    <property type="entry name" value="YVTN repeat-like/Quinoprotein amine dehydrogenase"/>
    <property type="match status" value="2"/>
</dbReference>
<dbReference type="Proteomes" id="UP000694413">
    <property type="component" value="Unassembled WGS sequence"/>
</dbReference>
<gene>
    <name evidence="9" type="primary">PAAF1</name>
</gene>
<dbReference type="InterPro" id="IPR036322">
    <property type="entry name" value="WD40_repeat_dom_sf"/>
</dbReference>
<evidence type="ECO:0000256" key="3">
    <source>
        <dbReference type="ARBA" id="ARBA00022942"/>
    </source>
</evidence>
<dbReference type="SMART" id="SM00320">
    <property type="entry name" value="WD40"/>
    <property type="match status" value="5"/>
</dbReference>
<reference evidence="9" key="1">
    <citation type="submission" date="2025-08" db="UniProtKB">
        <authorList>
            <consortium name="Ensembl"/>
        </authorList>
    </citation>
    <scope>IDENTIFICATION</scope>
</reference>
<name>A0A8D2N4P4_ZONAL</name>
<keyword evidence="3" id="KW-0647">Proteasome</keyword>
<dbReference type="Ensembl" id="ENSZALT00000021713.1">
    <property type="protein sequence ID" value="ENSZALP00000016215.1"/>
    <property type="gene ID" value="ENSZALG00000013178.1"/>
</dbReference>
<dbReference type="InterPro" id="IPR001680">
    <property type="entry name" value="WD40_rpt"/>
</dbReference>
<evidence type="ECO:0000256" key="7">
    <source>
        <dbReference type="PROSITE-ProRule" id="PRU00221"/>
    </source>
</evidence>
<keyword evidence="10" id="KW-1185">Reference proteome</keyword>
<accession>A0A8D2N4P4</accession>
<dbReference type="Pfam" id="PF00400">
    <property type="entry name" value="WD40"/>
    <property type="match status" value="3"/>
</dbReference>
<feature type="repeat" description="WD" evidence="7">
    <location>
        <begin position="416"/>
        <end position="457"/>
    </location>
</feature>
<reference evidence="9" key="2">
    <citation type="submission" date="2025-09" db="UniProtKB">
        <authorList>
            <consortium name="Ensembl"/>
        </authorList>
    </citation>
    <scope>IDENTIFICATION</scope>
</reference>
<dbReference type="PANTHER" id="PTHR19857">
    <property type="entry name" value="MITOCHONDRIAL DIVISION PROTEIN 1-RELATED"/>
    <property type="match status" value="1"/>
</dbReference>
<evidence type="ECO:0000256" key="1">
    <source>
        <dbReference type="ARBA" id="ARBA00022574"/>
    </source>
</evidence>
<dbReference type="PROSITE" id="PS50082">
    <property type="entry name" value="WD_REPEATS_2"/>
    <property type="match status" value="3"/>
</dbReference>
<dbReference type="GO" id="GO:0005829">
    <property type="term" value="C:cytosol"/>
    <property type="evidence" value="ECO:0007669"/>
    <property type="project" value="UniProtKB-ARBA"/>
</dbReference>
<keyword evidence="2" id="KW-0677">Repeat</keyword>
<evidence type="ECO:0000313" key="10">
    <source>
        <dbReference type="Proteomes" id="UP000694413"/>
    </source>
</evidence>
<dbReference type="FunFam" id="2.130.10.10:FF:000212">
    <property type="entry name" value="Proteasomal ATPase associated factor 1"/>
    <property type="match status" value="1"/>
</dbReference>
<evidence type="ECO:0000256" key="8">
    <source>
        <dbReference type="SAM" id="MobiDB-lite"/>
    </source>
</evidence>